<proteinExistence type="predicted"/>
<organism evidence="1 2">
    <name type="scientific">Parascaris univalens</name>
    <name type="common">Nematode worm</name>
    <dbReference type="NCBI Taxonomy" id="6257"/>
    <lineage>
        <taxon>Eukaryota</taxon>
        <taxon>Metazoa</taxon>
        <taxon>Ecdysozoa</taxon>
        <taxon>Nematoda</taxon>
        <taxon>Chromadorea</taxon>
        <taxon>Rhabditida</taxon>
        <taxon>Spirurina</taxon>
        <taxon>Ascaridomorpha</taxon>
        <taxon>Ascaridoidea</taxon>
        <taxon>Ascarididae</taxon>
        <taxon>Parascaris</taxon>
    </lineage>
</organism>
<name>A0A914ZH29_PARUN</name>
<dbReference type="WBParaSite" id="PgB04_g050_t09">
    <property type="protein sequence ID" value="PgB04_g050_t09"/>
    <property type="gene ID" value="PgB04_g050"/>
</dbReference>
<reference evidence="2" key="1">
    <citation type="submission" date="2022-11" db="UniProtKB">
        <authorList>
            <consortium name="WormBaseParasite"/>
        </authorList>
    </citation>
    <scope>IDENTIFICATION</scope>
</reference>
<dbReference type="Proteomes" id="UP000887569">
    <property type="component" value="Unplaced"/>
</dbReference>
<keyword evidence="1" id="KW-1185">Reference proteome</keyword>
<dbReference type="AlphaFoldDB" id="A0A914ZH29"/>
<protein>
    <submittedName>
        <fullName evidence="2">Succinate--CoA ligase [ADP-forming] subunit beta, mitochondrial</fullName>
    </submittedName>
</protein>
<evidence type="ECO:0000313" key="1">
    <source>
        <dbReference type="Proteomes" id="UP000887569"/>
    </source>
</evidence>
<evidence type="ECO:0000313" key="2">
    <source>
        <dbReference type="WBParaSite" id="PgB04_g050_t09"/>
    </source>
</evidence>
<sequence length="44" mass="4420">VLIAINGLNATTTGSGGLCHMPAVITAKGSDTPNRGRPLCVEVN</sequence>
<accession>A0A914ZH29</accession>